<dbReference type="GO" id="GO:0043565">
    <property type="term" value="F:sequence-specific DNA binding"/>
    <property type="evidence" value="ECO:0007669"/>
    <property type="project" value="InterPro"/>
</dbReference>
<dbReference type="PANTHER" id="PTHR42713:SF3">
    <property type="entry name" value="TRANSCRIPTIONAL REGULATORY PROTEIN HPTR"/>
    <property type="match status" value="1"/>
</dbReference>
<keyword evidence="7" id="KW-0804">Transcription</keyword>
<feature type="modified residue" description="4-aspartylphosphate" evidence="8">
    <location>
        <position position="55"/>
    </location>
</feature>
<name>A0A371PIX3_9BACL</name>
<evidence type="ECO:0000256" key="7">
    <source>
        <dbReference type="ARBA" id="ARBA00023163"/>
    </source>
</evidence>
<accession>A0A371PIX3</accession>
<dbReference type="GO" id="GO:0003700">
    <property type="term" value="F:DNA-binding transcription factor activity"/>
    <property type="evidence" value="ECO:0007669"/>
    <property type="project" value="InterPro"/>
</dbReference>
<reference evidence="11 12" key="1">
    <citation type="submission" date="2018-08" db="EMBL/GenBank/DDBJ databases">
        <title>Paenibacillus sp. M4BSY-1, whole genome shotgun sequence.</title>
        <authorList>
            <person name="Tuo L."/>
        </authorList>
    </citation>
    <scope>NUCLEOTIDE SEQUENCE [LARGE SCALE GENOMIC DNA]</scope>
    <source>
        <strain evidence="11 12">M4BSY-1</strain>
    </source>
</reference>
<evidence type="ECO:0000259" key="9">
    <source>
        <dbReference type="PROSITE" id="PS01124"/>
    </source>
</evidence>
<dbReference type="Proteomes" id="UP000261905">
    <property type="component" value="Unassembled WGS sequence"/>
</dbReference>
<evidence type="ECO:0000256" key="5">
    <source>
        <dbReference type="ARBA" id="ARBA00023015"/>
    </source>
</evidence>
<evidence type="ECO:0000313" key="11">
    <source>
        <dbReference type="EMBL" id="REK76171.1"/>
    </source>
</evidence>
<keyword evidence="3 8" id="KW-0597">Phosphoprotein</keyword>
<proteinExistence type="predicted"/>
<dbReference type="CDD" id="cd17536">
    <property type="entry name" value="REC_YesN-like"/>
    <property type="match status" value="1"/>
</dbReference>
<dbReference type="PROSITE" id="PS01124">
    <property type="entry name" value="HTH_ARAC_FAMILY_2"/>
    <property type="match status" value="1"/>
</dbReference>
<dbReference type="Pfam" id="PF12833">
    <property type="entry name" value="HTH_18"/>
    <property type="match status" value="1"/>
</dbReference>
<dbReference type="PRINTS" id="PR00032">
    <property type="entry name" value="HTHARAC"/>
</dbReference>
<evidence type="ECO:0000259" key="10">
    <source>
        <dbReference type="PROSITE" id="PS50110"/>
    </source>
</evidence>
<dbReference type="InterPro" id="IPR001789">
    <property type="entry name" value="Sig_transdc_resp-reg_receiver"/>
</dbReference>
<evidence type="ECO:0000256" key="8">
    <source>
        <dbReference type="PROSITE-ProRule" id="PRU00169"/>
    </source>
</evidence>
<comment type="caution">
    <text evidence="11">The sequence shown here is derived from an EMBL/GenBank/DDBJ whole genome shotgun (WGS) entry which is preliminary data.</text>
</comment>
<keyword evidence="2" id="KW-0963">Cytoplasm</keyword>
<dbReference type="EMBL" id="QUBQ01000001">
    <property type="protein sequence ID" value="REK76171.1"/>
    <property type="molecule type" value="Genomic_DNA"/>
</dbReference>
<dbReference type="PANTHER" id="PTHR42713">
    <property type="entry name" value="HISTIDINE KINASE-RELATED"/>
    <property type="match status" value="1"/>
</dbReference>
<protein>
    <submittedName>
        <fullName evidence="11">Response regulator</fullName>
    </submittedName>
</protein>
<dbReference type="SMART" id="SM00448">
    <property type="entry name" value="REC"/>
    <property type="match status" value="1"/>
</dbReference>
<dbReference type="Gene3D" id="3.40.50.2300">
    <property type="match status" value="1"/>
</dbReference>
<dbReference type="InterPro" id="IPR009057">
    <property type="entry name" value="Homeodomain-like_sf"/>
</dbReference>
<comment type="subcellular location">
    <subcellularLocation>
        <location evidence="1">Cytoplasm</location>
    </subcellularLocation>
</comment>
<sequence length="357" mass="40421">MIKLVIVDDEYMIREGLSTLAVWPSLGIQVEGIAANGIAGWELVKGTQPDILLSDIRMPGMDGLQLCHQAIEAYPEMKCVLLTGYGEFAYAQQALKMGVYDFLLKPTNEEELIAIMKRAVGDIAKQRHVDRNYVQLLCHRYMKEPTAAVCEELQAILPPRATYVVAAWSGLEQKDAAVLFLPSDQDVSEECIRLLLNTHLAEQQDKWNCIGVSECFSSAEQLPFAYRQARLACSQQQAIGAGVLLFQRMNHQERIIALVEKVDRMYASPLTVSELSAEAYMSESYFSRLFKQVTGKKFIDYLTEKRIGEARQLMRETTLRTYEVAQAVGYHDQRYFSQVFKKATGCTPSEYRSQEII</sequence>
<evidence type="ECO:0000256" key="1">
    <source>
        <dbReference type="ARBA" id="ARBA00004496"/>
    </source>
</evidence>
<dbReference type="SMART" id="SM00342">
    <property type="entry name" value="HTH_ARAC"/>
    <property type="match status" value="1"/>
</dbReference>
<keyword evidence="6" id="KW-0238">DNA-binding</keyword>
<keyword evidence="12" id="KW-1185">Reference proteome</keyword>
<dbReference type="InterPro" id="IPR051552">
    <property type="entry name" value="HptR"/>
</dbReference>
<keyword evidence="5" id="KW-0805">Transcription regulation</keyword>
<dbReference type="GO" id="GO:0000160">
    <property type="term" value="P:phosphorelay signal transduction system"/>
    <property type="evidence" value="ECO:0007669"/>
    <property type="project" value="UniProtKB-KW"/>
</dbReference>
<feature type="domain" description="Response regulatory" evidence="10">
    <location>
        <begin position="3"/>
        <end position="120"/>
    </location>
</feature>
<gene>
    <name evidence="11" type="ORF">DX130_03670</name>
</gene>
<dbReference type="AlphaFoldDB" id="A0A371PIX3"/>
<keyword evidence="4" id="KW-0902">Two-component regulatory system</keyword>
<evidence type="ECO:0000256" key="2">
    <source>
        <dbReference type="ARBA" id="ARBA00022490"/>
    </source>
</evidence>
<dbReference type="InterPro" id="IPR020449">
    <property type="entry name" value="Tscrpt_reg_AraC-type_HTH"/>
</dbReference>
<dbReference type="InterPro" id="IPR011006">
    <property type="entry name" value="CheY-like_superfamily"/>
</dbReference>
<dbReference type="OrthoDB" id="342399at2"/>
<organism evidence="11 12">
    <name type="scientific">Paenibacillus paeoniae</name>
    <dbReference type="NCBI Taxonomy" id="2292705"/>
    <lineage>
        <taxon>Bacteria</taxon>
        <taxon>Bacillati</taxon>
        <taxon>Bacillota</taxon>
        <taxon>Bacilli</taxon>
        <taxon>Bacillales</taxon>
        <taxon>Paenibacillaceae</taxon>
        <taxon>Paenibacillus</taxon>
    </lineage>
</organism>
<dbReference type="SUPFAM" id="SSF46689">
    <property type="entry name" value="Homeodomain-like"/>
    <property type="match status" value="2"/>
</dbReference>
<dbReference type="RefSeq" id="WP_116042925.1">
    <property type="nucleotide sequence ID" value="NZ_QUBQ01000001.1"/>
</dbReference>
<dbReference type="PROSITE" id="PS50110">
    <property type="entry name" value="RESPONSE_REGULATORY"/>
    <property type="match status" value="1"/>
</dbReference>
<dbReference type="InterPro" id="IPR018060">
    <property type="entry name" value="HTH_AraC"/>
</dbReference>
<feature type="domain" description="HTH araC/xylS-type" evidence="9">
    <location>
        <begin position="256"/>
        <end position="354"/>
    </location>
</feature>
<evidence type="ECO:0000256" key="4">
    <source>
        <dbReference type="ARBA" id="ARBA00023012"/>
    </source>
</evidence>
<dbReference type="Gene3D" id="1.10.10.60">
    <property type="entry name" value="Homeodomain-like"/>
    <property type="match status" value="2"/>
</dbReference>
<evidence type="ECO:0000256" key="6">
    <source>
        <dbReference type="ARBA" id="ARBA00023125"/>
    </source>
</evidence>
<dbReference type="SUPFAM" id="SSF52172">
    <property type="entry name" value="CheY-like"/>
    <property type="match status" value="1"/>
</dbReference>
<evidence type="ECO:0000313" key="12">
    <source>
        <dbReference type="Proteomes" id="UP000261905"/>
    </source>
</evidence>
<dbReference type="GO" id="GO:0005737">
    <property type="term" value="C:cytoplasm"/>
    <property type="evidence" value="ECO:0007669"/>
    <property type="project" value="UniProtKB-SubCell"/>
</dbReference>
<dbReference type="Pfam" id="PF00072">
    <property type="entry name" value="Response_reg"/>
    <property type="match status" value="1"/>
</dbReference>
<evidence type="ECO:0000256" key="3">
    <source>
        <dbReference type="ARBA" id="ARBA00022553"/>
    </source>
</evidence>